<reference evidence="3" key="1">
    <citation type="submission" date="2016-07" db="EMBL/GenBank/DDBJ databases">
        <title>Frankia sp. NRRL B-16219 Genome sequencing.</title>
        <authorList>
            <person name="Ghodhbane-Gtari F."/>
            <person name="Swanson E."/>
            <person name="Gueddou A."/>
            <person name="Louati M."/>
            <person name="Nouioui I."/>
            <person name="Hezbri K."/>
            <person name="Abebe-Akele F."/>
            <person name="Simpson S."/>
            <person name="Morris K."/>
            <person name="Thomas K."/>
            <person name="Gtari M."/>
            <person name="Tisa L.S."/>
        </authorList>
    </citation>
    <scope>NUCLEOTIDE SEQUENCE [LARGE SCALE GENOMIC DNA]</scope>
    <source>
        <strain evidence="3">NRRL B-16219</strain>
    </source>
</reference>
<comment type="caution">
    <text evidence="2">The sequence shown here is derived from an EMBL/GenBank/DDBJ whole genome shotgun (WGS) entry which is preliminary data.</text>
</comment>
<name>A0A1S1P8I8_9ACTN</name>
<dbReference type="AlphaFoldDB" id="A0A1S1P8I8"/>
<accession>A0A1S1P8I8</accession>
<dbReference type="Proteomes" id="UP000179769">
    <property type="component" value="Unassembled WGS sequence"/>
</dbReference>
<feature type="region of interest" description="Disordered" evidence="1">
    <location>
        <begin position="92"/>
        <end position="143"/>
    </location>
</feature>
<evidence type="ECO:0000313" key="2">
    <source>
        <dbReference type="EMBL" id="OHV19248.1"/>
    </source>
</evidence>
<evidence type="ECO:0000256" key="1">
    <source>
        <dbReference type="SAM" id="MobiDB-lite"/>
    </source>
</evidence>
<proteinExistence type="predicted"/>
<dbReference type="EMBL" id="MAXA01000282">
    <property type="protein sequence ID" value="OHV19248.1"/>
    <property type="molecule type" value="Genomic_DNA"/>
</dbReference>
<evidence type="ECO:0000313" key="3">
    <source>
        <dbReference type="Proteomes" id="UP000179769"/>
    </source>
</evidence>
<keyword evidence="3" id="KW-1185">Reference proteome</keyword>
<gene>
    <name evidence="2" type="ORF">BBK14_29355</name>
</gene>
<protein>
    <submittedName>
        <fullName evidence="2">Uncharacterized protein</fullName>
    </submittedName>
</protein>
<sequence>MPVVDDPQQAKVLVPRRMFRGIRRFDRLFRLLLNEGDRVPEIRDTLGAALTSQGEPLPRKDHPTTVMLLAAWGGYHFFGLVPAPLLRGVPMTTSSRSWPRRRAAGCRSSSSSRRRRVRSRSGSGSPTGAAGLSPPGAHRLTWI</sequence>
<feature type="compositionally biased region" description="Low complexity" evidence="1">
    <location>
        <begin position="120"/>
        <end position="137"/>
    </location>
</feature>
<organism evidence="2 3">
    <name type="scientific">Parafrankia soli</name>
    <dbReference type="NCBI Taxonomy" id="2599596"/>
    <lineage>
        <taxon>Bacteria</taxon>
        <taxon>Bacillati</taxon>
        <taxon>Actinomycetota</taxon>
        <taxon>Actinomycetes</taxon>
        <taxon>Frankiales</taxon>
        <taxon>Frankiaceae</taxon>
        <taxon>Parafrankia</taxon>
    </lineage>
</organism>